<feature type="binding site" evidence="6">
    <location>
        <position position="446"/>
    </location>
    <ligand>
        <name>L-aspartate</name>
        <dbReference type="ChEBI" id="CHEBI:29991"/>
    </ligand>
</feature>
<dbReference type="CDD" id="cd00777">
    <property type="entry name" value="AspRS_core"/>
    <property type="match status" value="1"/>
</dbReference>
<evidence type="ECO:0000313" key="9">
    <source>
        <dbReference type="Proteomes" id="UP001196980"/>
    </source>
</evidence>
<keyword evidence="2 6" id="KW-0547">Nucleotide-binding</keyword>
<feature type="site" description="Important for tRNA non-discrimination" evidence="6">
    <location>
        <position position="31"/>
    </location>
</feature>
<dbReference type="InterPro" id="IPR029351">
    <property type="entry name" value="GAD_dom"/>
</dbReference>
<feature type="binding site" evidence="6">
    <location>
        <begin position="539"/>
        <end position="542"/>
    </location>
    <ligand>
        <name>ATP</name>
        <dbReference type="ChEBI" id="CHEBI:30616"/>
    </ligand>
</feature>
<reference evidence="8 9" key="1">
    <citation type="journal article" date="2020" name="J Geophys Res Biogeosci">
        <title>Magnetotaxis as an Adaptation to Enable Bacterial Shuttling of Microbial Sulfur and Sulfur Cycling Across Aquatic Oxic#Anoxic Interfaces.</title>
        <authorList>
            <person name="Li J."/>
            <person name="Liu P."/>
            <person name="Wang J."/>
            <person name="Roberts A.P."/>
            <person name="Pan Y."/>
        </authorList>
    </citation>
    <scope>NUCLEOTIDE SEQUENCE [LARGE SCALE GENOMIC DNA]</scope>
    <source>
        <strain evidence="8 9">MYR-1_YQ</strain>
    </source>
</reference>
<keyword evidence="5 6" id="KW-0030">Aminoacyl-tRNA synthetase</keyword>
<dbReference type="InterPro" id="IPR004365">
    <property type="entry name" value="NA-bd_OB_tRNA"/>
</dbReference>
<name>A0ABS6S2Q8_9BACT</name>
<feature type="site" description="Important for tRNA non-discrimination" evidence="6">
    <location>
        <position position="83"/>
    </location>
</feature>
<evidence type="ECO:0000256" key="1">
    <source>
        <dbReference type="ARBA" id="ARBA00022598"/>
    </source>
</evidence>
<protein>
    <recommendedName>
        <fullName evidence="6">Aspartate--tRNA(Asp/Asn) ligase</fullName>
        <ecNumber evidence="6">6.1.1.23</ecNumber>
    </recommendedName>
    <alternativeName>
        <fullName evidence="6">Aspartyl-tRNA synthetase</fullName>
        <shortName evidence="6">AspRS</shortName>
    </alternativeName>
    <alternativeName>
        <fullName evidence="6">Non-discriminating aspartyl-tRNA synthetase</fullName>
        <shortName evidence="6">ND-AspRS</shortName>
    </alternativeName>
</protein>
<proteinExistence type="inferred from homology"/>
<evidence type="ECO:0000259" key="7">
    <source>
        <dbReference type="PROSITE" id="PS50862"/>
    </source>
</evidence>
<dbReference type="EMBL" id="JABXWD010000450">
    <property type="protein sequence ID" value="MBV6343116.1"/>
    <property type="molecule type" value="Genomic_DNA"/>
</dbReference>
<feature type="binding site" evidence="6">
    <location>
        <position position="221"/>
    </location>
    <ligand>
        <name>L-aspartate</name>
        <dbReference type="ChEBI" id="CHEBI:29991"/>
    </ligand>
</feature>
<dbReference type="PANTHER" id="PTHR22594:SF5">
    <property type="entry name" value="ASPARTATE--TRNA LIGASE, MITOCHONDRIAL"/>
    <property type="match status" value="1"/>
</dbReference>
<comment type="catalytic activity">
    <reaction evidence="6">
        <text>tRNA(Asx) + L-aspartate + ATP = L-aspartyl-tRNA(Asx) + AMP + diphosphate</text>
        <dbReference type="Rhea" id="RHEA:18349"/>
        <dbReference type="Rhea" id="RHEA-COMP:9710"/>
        <dbReference type="Rhea" id="RHEA-COMP:9711"/>
        <dbReference type="ChEBI" id="CHEBI:29991"/>
        <dbReference type="ChEBI" id="CHEBI:30616"/>
        <dbReference type="ChEBI" id="CHEBI:33019"/>
        <dbReference type="ChEBI" id="CHEBI:78442"/>
        <dbReference type="ChEBI" id="CHEBI:78516"/>
        <dbReference type="ChEBI" id="CHEBI:456215"/>
        <dbReference type="EC" id="6.1.1.23"/>
    </reaction>
</comment>
<feature type="region of interest" description="Aspartate" evidence="6">
    <location>
        <begin position="199"/>
        <end position="202"/>
    </location>
</feature>
<keyword evidence="1 6" id="KW-0436">Ligase</keyword>
<feature type="binding site" evidence="6">
    <location>
        <position position="487"/>
    </location>
    <ligand>
        <name>ATP</name>
        <dbReference type="ChEBI" id="CHEBI:30616"/>
    </ligand>
</feature>
<dbReference type="PANTHER" id="PTHR22594">
    <property type="entry name" value="ASPARTYL/LYSYL-TRNA SYNTHETASE"/>
    <property type="match status" value="1"/>
</dbReference>
<organism evidence="8 9">
    <name type="scientific">Candidatus Magnetobacterium casense</name>
    <dbReference type="NCBI Taxonomy" id="1455061"/>
    <lineage>
        <taxon>Bacteria</taxon>
        <taxon>Pseudomonadati</taxon>
        <taxon>Nitrospirota</taxon>
        <taxon>Thermodesulfovibrionia</taxon>
        <taxon>Thermodesulfovibrionales</taxon>
        <taxon>Candidatus Magnetobacteriaceae</taxon>
        <taxon>Candidatus Magnetobacterium</taxon>
    </lineage>
</organism>
<gene>
    <name evidence="6 8" type="primary">aspS</name>
    <name evidence="8" type="ORF">HWQ67_16165</name>
</gene>
<evidence type="ECO:0000256" key="6">
    <source>
        <dbReference type="HAMAP-Rule" id="MF_00044"/>
    </source>
</evidence>
<comment type="similarity">
    <text evidence="6">Belongs to the class-II aminoacyl-tRNA synthetase family. Type 1 subfamily.</text>
</comment>
<dbReference type="HAMAP" id="MF_00044">
    <property type="entry name" value="Asp_tRNA_synth_type1"/>
    <property type="match status" value="1"/>
</dbReference>
<evidence type="ECO:0000256" key="5">
    <source>
        <dbReference type="ARBA" id="ARBA00023146"/>
    </source>
</evidence>
<dbReference type="InterPro" id="IPR006195">
    <property type="entry name" value="aa-tRNA-synth_II"/>
</dbReference>
<dbReference type="InterPro" id="IPR004524">
    <property type="entry name" value="Asp-tRNA-ligase_1"/>
</dbReference>
<accession>A0ABS6S2Q8</accession>
<dbReference type="InterPro" id="IPR004364">
    <property type="entry name" value="Aa-tRNA-synt_II"/>
</dbReference>
<dbReference type="Proteomes" id="UP001196980">
    <property type="component" value="Unassembled WGS sequence"/>
</dbReference>
<comment type="subunit">
    <text evidence="6">Homodimer.</text>
</comment>
<dbReference type="NCBIfam" id="TIGR00459">
    <property type="entry name" value="aspS_bact"/>
    <property type="match status" value="1"/>
</dbReference>
<dbReference type="CDD" id="cd04317">
    <property type="entry name" value="EcAspRS_like_N"/>
    <property type="match status" value="1"/>
</dbReference>
<sequence>MYRDKGCGQIGIDDTGKDVRLCGWVYRNRDHGGVIFIDLRDRTGIIQLVFNPDPHDDIRKIAHHLKAESVIAIRGLVRRRPEGTENHDIPTGMVEVDVMTIEVLNMSEPLPFPIDEAGEINDILRLKYRYLDLRRPEMMNNLTTRYKACKVIRDYLDEQGFIDVETPVLTKSTPEGARDYLVPSRVSAGHFYALPQSPQLFKQILMIAGLDRYYQIVRCFRDEDLRADRQPEFTQVDLEMSFVDSNDVIGVVEGLLKKLFYDIKGQQIETPFERISYQESMARFGNDKPDMRFGLELRDVSGLVKDSTFKVFQDALASGGIVKGVCGKGMASYSRREVDLLTQEVQAMGAKGLAWIKVKDVFESPIVKFFQEGMLREMADMLGAQSGDMMLFVADQAAVVNDCLSRLRLDIGRKNNLIGTHDKFVWVVDFPLMEWVADEGRFAALHHPFTSPADDDIQAILDGRITGKADCARLTSKAYDIVLNGSEIGGGSIRIHRADLQQKVLELIGIKAEEAVDRFGFLLNALKYGAPPHGGLALGLDRLIMLMTGAQSLRDVIAFPKTQKAACPLTSAPSQVDKTQLRELYIRLNIEED</sequence>
<keyword evidence="6" id="KW-0963">Cytoplasm</keyword>
<feature type="binding site" evidence="6">
    <location>
        <position position="175"/>
    </location>
    <ligand>
        <name>L-aspartate</name>
        <dbReference type="ChEBI" id="CHEBI:29991"/>
    </ligand>
</feature>
<dbReference type="PROSITE" id="PS50862">
    <property type="entry name" value="AA_TRNA_LIGASE_II"/>
    <property type="match status" value="1"/>
</dbReference>
<keyword evidence="9" id="KW-1185">Reference proteome</keyword>
<feature type="domain" description="Aminoacyl-transfer RNA synthetases class-II family profile" evidence="7">
    <location>
        <begin position="150"/>
        <end position="560"/>
    </location>
</feature>
<dbReference type="InterPro" id="IPR047089">
    <property type="entry name" value="Asp-tRNA-ligase_1_N"/>
</dbReference>
<comment type="caution">
    <text evidence="8">The sequence shown here is derived from an EMBL/GenBank/DDBJ whole genome shotgun (WGS) entry which is preliminary data.</text>
</comment>
<comment type="function">
    <text evidence="6">Aspartyl-tRNA synthetase with relaxed tRNA specificity since it is able to aspartylate not only its cognate tRNA(Asp) but also tRNA(Asn). Reaction proceeds in two steps: L-aspartate is first activated by ATP to form Asp-AMP and then transferred to the acceptor end of tRNA(Asp/Asn).</text>
</comment>
<dbReference type="EC" id="6.1.1.23" evidence="6"/>
<evidence type="ECO:0000313" key="8">
    <source>
        <dbReference type="EMBL" id="MBV6343116.1"/>
    </source>
</evidence>
<feature type="binding site" evidence="6">
    <location>
        <position position="230"/>
    </location>
    <ligand>
        <name>ATP</name>
        <dbReference type="ChEBI" id="CHEBI:30616"/>
    </ligand>
</feature>
<feature type="binding site" evidence="6">
    <location>
        <position position="494"/>
    </location>
    <ligand>
        <name>L-aspartate</name>
        <dbReference type="ChEBI" id="CHEBI:29991"/>
    </ligand>
</feature>
<evidence type="ECO:0000256" key="2">
    <source>
        <dbReference type="ARBA" id="ARBA00022741"/>
    </source>
</evidence>
<evidence type="ECO:0000256" key="3">
    <source>
        <dbReference type="ARBA" id="ARBA00022840"/>
    </source>
</evidence>
<keyword evidence="4 6" id="KW-0648">Protein biosynthesis</keyword>
<keyword evidence="3 6" id="KW-0067">ATP-binding</keyword>
<dbReference type="Pfam" id="PF01336">
    <property type="entry name" value="tRNA_anti-codon"/>
    <property type="match status" value="1"/>
</dbReference>
<dbReference type="NCBIfam" id="NF001750">
    <property type="entry name" value="PRK00476.1"/>
    <property type="match status" value="1"/>
</dbReference>
<comment type="subcellular location">
    <subcellularLocation>
        <location evidence="6">Cytoplasm</location>
    </subcellularLocation>
</comment>
<dbReference type="Pfam" id="PF00152">
    <property type="entry name" value="tRNA-synt_2"/>
    <property type="match status" value="1"/>
</dbReference>
<dbReference type="Pfam" id="PF02938">
    <property type="entry name" value="GAD"/>
    <property type="match status" value="1"/>
</dbReference>
<dbReference type="RefSeq" id="WP_218253720.1">
    <property type="nucleotide sequence ID" value="NZ_JABXWD010000450.1"/>
</dbReference>
<dbReference type="GO" id="GO:0004815">
    <property type="term" value="F:aspartate-tRNA ligase activity"/>
    <property type="evidence" value="ECO:0007669"/>
    <property type="project" value="UniProtKB-EC"/>
</dbReference>
<evidence type="ECO:0000256" key="4">
    <source>
        <dbReference type="ARBA" id="ARBA00022917"/>
    </source>
</evidence>
<feature type="binding site" evidence="6">
    <location>
        <begin position="221"/>
        <end position="223"/>
    </location>
    <ligand>
        <name>ATP</name>
        <dbReference type="ChEBI" id="CHEBI:30616"/>
    </ligand>
</feature>
<dbReference type="InterPro" id="IPR047090">
    <property type="entry name" value="AspRS_core"/>
</dbReference>